<evidence type="ECO:0000313" key="1">
    <source>
        <dbReference type="EMBL" id="OEU23575.1"/>
    </source>
</evidence>
<protein>
    <recommendedName>
        <fullName evidence="3">RNI-like protein</fullName>
    </recommendedName>
</protein>
<proteinExistence type="predicted"/>
<dbReference type="KEGG" id="fcy:FRACYDRAFT_233750"/>
<dbReference type="AlphaFoldDB" id="A0A1E7FZK6"/>
<name>A0A1E7FZK6_9STRA</name>
<organism evidence="1 2">
    <name type="scientific">Fragilariopsis cylindrus CCMP1102</name>
    <dbReference type="NCBI Taxonomy" id="635003"/>
    <lineage>
        <taxon>Eukaryota</taxon>
        <taxon>Sar</taxon>
        <taxon>Stramenopiles</taxon>
        <taxon>Ochrophyta</taxon>
        <taxon>Bacillariophyta</taxon>
        <taxon>Bacillariophyceae</taxon>
        <taxon>Bacillariophycidae</taxon>
        <taxon>Bacillariales</taxon>
        <taxon>Bacillariaceae</taxon>
        <taxon>Fragilariopsis</taxon>
    </lineage>
</organism>
<dbReference type="EMBL" id="KV784353">
    <property type="protein sequence ID" value="OEU23575.1"/>
    <property type="molecule type" value="Genomic_DNA"/>
</dbReference>
<dbReference type="Gene3D" id="3.80.10.10">
    <property type="entry name" value="Ribonuclease Inhibitor"/>
    <property type="match status" value="1"/>
</dbReference>
<dbReference type="SUPFAM" id="SSF52047">
    <property type="entry name" value="RNI-like"/>
    <property type="match status" value="1"/>
</dbReference>
<keyword evidence="2" id="KW-1185">Reference proteome</keyword>
<dbReference type="Proteomes" id="UP000095751">
    <property type="component" value="Unassembled WGS sequence"/>
</dbReference>
<sequence>MDEILAKAENRVELIKLIISFHEAEARYNMHTFDEILAEAKSLVDERGYEFVGYLPDNMNGEDKCILFFLMYKAGILDWYLPVLDELEWNGREHEDWYSIDPQDHVDLRSNIKIDPKTGRITSLCLKCWDHNSECIPFALPRIIECLQSLERIELHQCIHIPIELGNLPKLKQIDFSCCFDTIFEIIPAGLHLPSVEKLTIFESELGSSMSSFLKIFSNKLEELWLVGAKRAQSDGILDCLQHYDGFAFKHSLRTIKMARCNLNEIDLERLMFEIRQRFTKLLTININRNDVKSLRGIEDRIKRISSLASSSGSITFRDNNLRSLGLGSNPVLQVHTESNSVSKSLVVTNDPKEKVALLTIIDAFGISSLDLSPDQKYEPDVEHILRINHAGKKFIMEAEEITTGGSNNNDESTTIINHALWPTILERAYKKSYEINHYYDWQVQEEKDRERCSSGMFHLVRHHIPLLLAEDHARRFRSYDDNKDSDREVKRKRKHTCAQKDLAHRLLSMSSLSIIVISPVKILYIDSRQRLIGNAKRAYYHPLLFAKDLLSTII</sequence>
<gene>
    <name evidence="1" type="ORF">FRACYDRAFT_233750</name>
</gene>
<dbReference type="InterPro" id="IPR032675">
    <property type="entry name" value="LRR_dom_sf"/>
</dbReference>
<evidence type="ECO:0008006" key="3">
    <source>
        <dbReference type="Google" id="ProtNLM"/>
    </source>
</evidence>
<evidence type="ECO:0000313" key="2">
    <source>
        <dbReference type="Proteomes" id="UP000095751"/>
    </source>
</evidence>
<reference evidence="1 2" key="1">
    <citation type="submission" date="2016-09" db="EMBL/GenBank/DDBJ databases">
        <title>Extensive genetic diversity and differential bi-allelic expression allows diatom success in the polar Southern Ocean.</title>
        <authorList>
            <consortium name="DOE Joint Genome Institute"/>
            <person name="Mock T."/>
            <person name="Otillar R.P."/>
            <person name="Strauss J."/>
            <person name="Dupont C."/>
            <person name="Frickenhaus S."/>
            <person name="Maumus F."/>
            <person name="Mcmullan M."/>
            <person name="Sanges R."/>
            <person name="Schmutz J."/>
            <person name="Toseland A."/>
            <person name="Valas R."/>
            <person name="Veluchamy A."/>
            <person name="Ward B.J."/>
            <person name="Allen A."/>
            <person name="Barry K."/>
            <person name="Falciatore A."/>
            <person name="Ferrante M."/>
            <person name="Fortunato A.E."/>
            <person name="Gloeckner G."/>
            <person name="Gruber A."/>
            <person name="Hipkin R."/>
            <person name="Janech M."/>
            <person name="Kroth P."/>
            <person name="Leese F."/>
            <person name="Lindquist E."/>
            <person name="Lyon B.R."/>
            <person name="Martin J."/>
            <person name="Mayer C."/>
            <person name="Parker M."/>
            <person name="Quesneville H."/>
            <person name="Raymond J."/>
            <person name="Uhlig C."/>
            <person name="Valentin K.U."/>
            <person name="Worden A.Z."/>
            <person name="Armbrust E.V."/>
            <person name="Bowler C."/>
            <person name="Green B."/>
            <person name="Moulton V."/>
            <person name="Van Oosterhout C."/>
            <person name="Grigoriev I."/>
        </authorList>
    </citation>
    <scope>NUCLEOTIDE SEQUENCE [LARGE SCALE GENOMIC DNA]</scope>
    <source>
        <strain evidence="1 2">CCMP1102</strain>
    </source>
</reference>
<accession>A0A1E7FZK6</accession>
<dbReference type="InParanoid" id="A0A1E7FZK6"/>